<dbReference type="PANTHER" id="PTHR30146">
    <property type="entry name" value="LACI-RELATED TRANSCRIPTIONAL REPRESSOR"/>
    <property type="match status" value="1"/>
</dbReference>
<dbReference type="InterPro" id="IPR028082">
    <property type="entry name" value="Peripla_BP_I"/>
</dbReference>
<evidence type="ECO:0000313" key="6">
    <source>
        <dbReference type="EMBL" id="PAP76420.1"/>
    </source>
</evidence>
<dbReference type="CDD" id="cd06267">
    <property type="entry name" value="PBP1_LacI_sugar_binding-like"/>
    <property type="match status" value="1"/>
</dbReference>
<proteinExistence type="predicted"/>
<keyword evidence="7" id="KW-1185">Reference proteome</keyword>
<dbReference type="Gene3D" id="1.10.260.40">
    <property type="entry name" value="lambda repressor-like DNA-binding domains"/>
    <property type="match status" value="1"/>
</dbReference>
<dbReference type="PANTHER" id="PTHR30146:SF151">
    <property type="entry name" value="HTH-TYPE TRANSCRIPTIONAL REPRESSOR CYTR"/>
    <property type="match status" value="1"/>
</dbReference>
<dbReference type="Pfam" id="PF13377">
    <property type="entry name" value="Peripla_BP_3"/>
    <property type="match status" value="1"/>
</dbReference>
<dbReference type="PRINTS" id="PR00036">
    <property type="entry name" value="HTHLACI"/>
</dbReference>
<keyword evidence="2" id="KW-0805">Transcription regulation</keyword>
<dbReference type="PROSITE" id="PS50932">
    <property type="entry name" value="HTH_LACI_2"/>
    <property type="match status" value="1"/>
</dbReference>
<dbReference type="InterPro" id="IPR010982">
    <property type="entry name" value="Lambda_DNA-bd_dom_sf"/>
</dbReference>
<dbReference type="SMART" id="SM00354">
    <property type="entry name" value="HTH_LACI"/>
    <property type="match status" value="1"/>
</dbReference>
<dbReference type="CDD" id="cd01392">
    <property type="entry name" value="HTH_LacI"/>
    <property type="match status" value="1"/>
</dbReference>
<keyword evidence="4" id="KW-0804">Transcription</keyword>
<dbReference type="AlphaFoldDB" id="A0A271IZ67"/>
<dbReference type="InterPro" id="IPR000843">
    <property type="entry name" value="HTH_LacI"/>
</dbReference>
<evidence type="ECO:0000259" key="5">
    <source>
        <dbReference type="PROSITE" id="PS50932"/>
    </source>
</evidence>
<accession>A0A271IZ67</accession>
<gene>
    <name evidence="6" type="ORF">BSZ37_08180</name>
</gene>
<dbReference type="Proteomes" id="UP000216339">
    <property type="component" value="Unassembled WGS sequence"/>
</dbReference>
<evidence type="ECO:0000313" key="7">
    <source>
        <dbReference type="Proteomes" id="UP000216339"/>
    </source>
</evidence>
<dbReference type="Pfam" id="PF00356">
    <property type="entry name" value="LacI"/>
    <property type="match status" value="1"/>
</dbReference>
<keyword evidence="3" id="KW-0238">DNA-binding</keyword>
<sequence length="333" mass="34181">MAVTMRDVARQAGVSVATVSRVFNESGPVGEETRQRIMRTAGALRYVPNGTARSLTTNTTETVGVLLPNLYGEFYSEVIRGVEGAVRARRYHTLLSSVHDGPEELVAALRTLVGRVDGLVVMSPDIAADVIEANLPEGLPVVLLGAAVPGHAAVTIDNEAGAAAMVAHLAGLGHRRIAHVAGGPGNADAQARLAGYRRAVAEAGLDADPALVVDGDFTESSGHAAARALLDLSDRPTAVFAANDSMAIGALRAVREAGLDVPTDVALAGFDDIPVAEYVTPALTSVHVPIHELGARAVEAVLDAMLDGLDGAAATSTTLPTRLVVRESCGAGG</sequence>
<dbReference type="SUPFAM" id="SSF47413">
    <property type="entry name" value="lambda repressor-like DNA-binding domains"/>
    <property type="match status" value="1"/>
</dbReference>
<evidence type="ECO:0000256" key="3">
    <source>
        <dbReference type="ARBA" id="ARBA00023125"/>
    </source>
</evidence>
<dbReference type="OrthoDB" id="9803256at2"/>
<protein>
    <recommendedName>
        <fullName evidence="5">HTH lacI-type domain-containing protein</fullName>
    </recommendedName>
</protein>
<comment type="caution">
    <text evidence="6">The sequence shown here is derived from an EMBL/GenBank/DDBJ whole genome shotgun (WGS) entry which is preliminary data.</text>
</comment>
<evidence type="ECO:0000256" key="4">
    <source>
        <dbReference type="ARBA" id="ARBA00023163"/>
    </source>
</evidence>
<dbReference type="InterPro" id="IPR046335">
    <property type="entry name" value="LacI/GalR-like_sensor"/>
</dbReference>
<dbReference type="Gene3D" id="3.40.50.2300">
    <property type="match status" value="2"/>
</dbReference>
<name>A0A271IZ67_9BACT</name>
<feature type="domain" description="HTH lacI-type" evidence="5">
    <location>
        <begin position="3"/>
        <end position="57"/>
    </location>
</feature>
<dbReference type="GO" id="GO:0003700">
    <property type="term" value="F:DNA-binding transcription factor activity"/>
    <property type="evidence" value="ECO:0007669"/>
    <property type="project" value="TreeGrafter"/>
</dbReference>
<dbReference type="EMBL" id="MQWD01000001">
    <property type="protein sequence ID" value="PAP76420.1"/>
    <property type="molecule type" value="Genomic_DNA"/>
</dbReference>
<dbReference type="GO" id="GO:0000976">
    <property type="term" value="F:transcription cis-regulatory region binding"/>
    <property type="evidence" value="ECO:0007669"/>
    <property type="project" value="TreeGrafter"/>
</dbReference>
<keyword evidence="1" id="KW-0678">Repressor</keyword>
<evidence type="ECO:0000256" key="2">
    <source>
        <dbReference type="ARBA" id="ARBA00023015"/>
    </source>
</evidence>
<organism evidence="6 7">
    <name type="scientific">Rubrivirga marina</name>
    <dbReference type="NCBI Taxonomy" id="1196024"/>
    <lineage>
        <taxon>Bacteria</taxon>
        <taxon>Pseudomonadati</taxon>
        <taxon>Rhodothermota</taxon>
        <taxon>Rhodothermia</taxon>
        <taxon>Rhodothermales</taxon>
        <taxon>Rubricoccaceae</taxon>
        <taxon>Rubrivirga</taxon>
    </lineage>
</organism>
<reference evidence="6 7" key="1">
    <citation type="submission" date="2016-11" db="EMBL/GenBank/DDBJ databases">
        <title>Study of marine rhodopsin-containing bacteria.</title>
        <authorList>
            <person name="Yoshizawa S."/>
            <person name="Kumagai Y."/>
            <person name="Kogure K."/>
        </authorList>
    </citation>
    <scope>NUCLEOTIDE SEQUENCE [LARGE SCALE GENOMIC DNA]</scope>
    <source>
        <strain evidence="6 7">SAORIC-28</strain>
    </source>
</reference>
<dbReference type="SUPFAM" id="SSF53822">
    <property type="entry name" value="Periplasmic binding protein-like I"/>
    <property type="match status" value="1"/>
</dbReference>
<evidence type="ECO:0000256" key="1">
    <source>
        <dbReference type="ARBA" id="ARBA00022491"/>
    </source>
</evidence>